<keyword evidence="5" id="KW-0408">Iron</keyword>
<feature type="transmembrane region" description="Helical" evidence="7">
    <location>
        <begin position="167"/>
        <end position="185"/>
    </location>
</feature>
<keyword evidence="1" id="KW-0813">Transport</keyword>
<dbReference type="GO" id="GO:0046872">
    <property type="term" value="F:metal ion binding"/>
    <property type="evidence" value="ECO:0007669"/>
    <property type="project" value="UniProtKB-KW"/>
</dbReference>
<dbReference type="GO" id="GO:0005886">
    <property type="term" value="C:plasma membrane"/>
    <property type="evidence" value="ECO:0007669"/>
    <property type="project" value="TreeGrafter"/>
</dbReference>
<evidence type="ECO:0000256" key="7">
    <source>
        <dbReference type="SAM" id="Phobius"/>
    </source>
</evidence>
<feature type="domain" description="4Fe-4S ferredoxin-type" evidence="9">
    <location>
        <begin position="247"/>
        <end position="277"/>
    </location>
</feature>
<dbReference type="InterPro" id="IPR051684">
    <property type="entry name" value="Electron_Trans/Redox"/>
</dbReference>
<accession>A0A0L8VA48</accession>
<name>A0A0L8VA48_9BACT</name>
<gene>
    <name evidence="10" type="ORF">NC99_20850</name>
</gene>
<evidence type="ECO:0000256" key="2">
    <source>
        <dbReference type="ARBA" id="ARBA00022485"/>
    </source>
</evidence>
<keyword evidence="11" id="KW-1185">Reference proteome</keyword>
<feature type="chain" id="PRO_5005591712" description="4Fe-4S ferredoxin-type domain-containing protein" evidence="8">
    <location>
        <begin position="23"/>
        <end position="417"/>
    </location>
</feature>
<dbReference type="Pfam" id="PF12801">
    <property type="entry name" value="Fer4_5"/>
    <property type="match status" value="2"/>
</dbReference>
<keyword evidence="7" id="KW-0472">Membrane</keyword>
<dbReference type="SUPFAM" id="SSF54862">
    <property type="entry name" value="4Fe-4S ferredoxins"/>
    <property type="match status" value="1"/>
</dbReference>
<comment type="caution">
    <text evidence="10">The sequence shown here is derived from an EMBL/GenBank/DDBJ whole genome shotgun (WGS) entry which is preliminary data.</text>
</comment>
<organism evidence="10 11">
    <name type="scientific">Sunxiuqinia dokdonensis</name>
    <dbReference type="NCBI Taxonomy" id="1409788"/>
    <lineage>
        <taxon>Bacteria</taxon>
        <taxon>Pseudomonadati</taxon>
        <taxon>Bacteroidota</taxon>
        <taxon>Bacteroidia</taxon>
        <taxon>Marinilabiliales</taxon>
        <taxon>Prolixibacteraceae</taxon>
        <taxon>Sunxiuqinia</taxon>
    </lineage>
</organism>
<keyword evidence="2" id="KW-0004">4Fe-4S</keyword>
<dbReference type="SUPFAM" id="SSF46548">
    <property type="entry name" value="alpha-helical ferredoxin"/>
    <property type="match status" value="1"/>
</dbReference>
<dbReference type="EMBL" id="LGIA01000148">
    <property type="protein sequence ID" value="KOH45223.1"/>
    <property type="molecule type" value="Genomic_DNA"/>
</dbReference>
<feature type="transmembrane region" description="Helical" evidence="7">
    <location>
        <begin position="115"/>
        <end position="136"/>
    </location>
</feature>
<evidence type="ECO:0000256" key="8">
    <source>
        <dbReference type="SAM" id="SignalP"/>
    </source>
</evidence>
<feature type="transmembrane region" description="Helical" evidence="7">
    <location>
        <begin position="52"/>
        <end position="70"/>
    </location>
</feature>
<evidence type="ECO:0000256" key="1">
    <source>
        <dbReference type="ARBA" id="ARBA00022448"/>
    </source>
</evidence>
<dbReference type="RefSeq" id="WP_053182900.1">
    <property type="nucleotide sequence ID" value="NZ_LGIA01000148.1"/>
</dbReference>
<evidence type="ECO:0000256" key="5">
    <source>
        <dbReference type="ARBA" id="ARBA00023004"/>
    </source>
</evidence>
<dbReference type="Pfam" id="PF00037">
    <property type="entry name" value="Fer4"/>
    <property type="match status" value="1"/>
</dbReference>
<dbReference type="GO" id="GO:0051539">
    <property type="term" value="F:4 iron, 4 sulfur cluster binding"/>
    <property type="evidence" value="ECO:0007669"/>
    <property type="project" value="UniProtKB-KW"/>
</dbReference>
<reference evidence="11" key="1">
    <citation type="submission" date="2015-07" db="EMBL/GenBank/DDBJ databases">
        <title>Genome sequencing of Sunxiuqinia dokdonensis strain SK.</title>
        <authorList>
            <person name="Ahn S."/>
            <person name="Kim B.-C."/>
        </authorList>
    </citation>
    <scope>NUCLEOTIDE SEQUENCE [LARGE SCALE GENOMIC DNA]</scope>
    <source>
        <strain evidence="11">SK</strain>
    </source>
</reference>
<evidence type="ECO:0000256" key="3">
    <source>
        <dbReference type="ARBA" id="ARBA00022723"/>
    </source>
</evidence>
<feature type="transmembrane region" description="Helical" evidence="7">
    <location>
        <begin position="288"/>
        <end position="309"/>
    </location>
</feature>
<evidence type="ECO:0000313" key="11">
    <source>
        <dbReference type="Proteomes" id="UP000036958"/>
    </source>
</evidence>
<dbReference type="PANTHER" id="PTHR30176:SF3">
    <property type="entry name" value="FERREDOXIN-TYPE PROTEIN NAPH"/>
    <property type="match status" value="1"/>
</dbReference>
<feature type="domain" description="4Fe-4S ferredoxin-type" evidence="9">
    <location>
        <begin position="394"/>
        <end position="417"/>
    </location>
</feature>
<dbReference type="Gene3D" id="3.30.70.20">
    <property type="match status" value="1"/>
</dbReference>
<keyword evidence="8" id="KW-0732">Signal</keyword>
<keyword evidence="4" id="KW-0249">Electron transport</keyword>
<feature type="transmembrane region" description="Helical" evidence="7">
    <location>
        <begin position="365"/>
        <end position="385"/>
    </location>
</feature>
<keyword evidence="7" id="KW-0812">Transmembrane</keyword>
<dbReference type="PROSITE" id="PS51379">
    <property type="entry name" value="4FE4S_FER_2"/>
    <property type="match status" value="2"/>
</dbReference>
<evidence type="ECO:0000256" key="4">
    <source>
        <dbReference type="ARBA" id="ARBA00022982"/>
    </source>
</evidence>
<dbReference type="STRING" id="1409788.NC99_20850"/>
<dbReference type="AlphaFoldDB" id="A0A0L8VA48"/>
<dbReference type="InterPro" id="IPR017896">
    <property type="entry name" value="4Fe4S_Fe-S-bd"/>
</dbReference>
<keyword evidence="7" id="KW-1133">Transmembrane helix</keyword>
<feature type="transmembrane region" description="Helical" evidence="7">
    <location>
        <begin position="205"/>
        <end position="224"/>
    </location>
</feature>
<feature type="transmembrane region" description="Helical" evidence="7">
    <location>
        <begin position="77"/>
        <end position="103"/>
    </location>
</feature>
<dbReference type="PROSITE" id="PS00198">
    <property type="entry name" value="4FE4S_FER_1"/>
    <property type="match status" value="2"/>
</dbReference>
<sequence>MNRISKIIFSFTAFLLSVPAWAQQRFPKPEFETGYVQPATSQAPPRTLFLEYLDVFMLVAVLVVATWFVVKKRSRRGVLWTSVFALLYFGFYRQGCICSIGAIQNVTLAIFDPTYVLPFTALLFFVIPLVVTLFYGRTFCAAVCPLGAIQDLVAFRPIELPKWLQKVLGIIPYLYLALAVLYAATSSEFLICRYDPFVGIFRFDAEFQMLLLGGLFLLVGIFVARPYCRFFCPYGVLLGWMSTFSKKHMTITPSHCIQCKLCANSCPFGAIEEPVEEQGNRRSNVQRLMTYLFFIPLWIGIGGLAGSMMHVPLAKFNSTVYLAEQLVENPELKQDHEHIDARAFMQSGKSMDQLVTEAKKIRSQFYWGGWLVGGFLGLVIGLTLLKLSSHRNRYDYEPDKTNCLSCGRCMDYCPVKN</sequence>
<keyword evidence="6" id="KW-0411">Iron-sulfur</keyword>
<evidence type="ECO:0000256" key="6">
    <source>
        <dbReference type="ARBA" id="ARBA00023014"/>
    </source>
</evidence>
<protein>
    <recommendedName>
        <fullName evidence="9">4Fe-4S ferredoxin-type domain-containing protein</fullName>
    </recommendedName>
</protein>
<evidence type="ECO:0000313" key="10">
    <source>
        <dbReference type="EMBL" id="KOH45223.1"/>
    </source>
</evidence>
<keyword evidence="3" id="KW-0479">Metal-binding</keyword>
<dbReference type="PANTHER" id="PTHR30176">
    <property type="entry name" value="FERREDOXIN-TYPE PROTEIN NAPH"/>
    <property type="match status" value="1"/>
</dbReference>
<feature type="signal peptide" evidence="8">
    <location>
        <begin position="1"/>
        <end position="22"/>
    </location>
</feature>
<dbReference type="Proteomes" id="UP000036958">
    <property type="component" value="Unassembled WGS sequence"/>
</dbReference>
<dbReference type="PATRIC" id="fig|1409788.3.peg.2156"/>
<evidence type="ECO:0000259" key="9">
    <source>
        <dbReference type="PROSITE" id="PS51379"/>
    </source>
</evidence>
<dbReference type="OrthoDB" id="9806398at2"/>
<proteinExistence type="predicted"/>
<dbReference type="InterPro" id="IPR017900">
    <property type="entry name" value="4Fe4S_Fe_S_CS"/>
</dbReference>